<dbReference type="InterPro" id="IPR018114">
    <property type="entry name" value="TRYPSIN_HIS"/>
</dbReference>
<evidence type="ECO:0000259" key="8">
    <source>
        <dbReference type="PROSITE" id="PS50240"/>
    </source>
</evidence>
<dbReference type="InterPro" id="IPR043504">
    <property type="entry name" value="Peptidase_S1_PA_chymotrypsin"/>
</dbReference>
<gene>
    <name evidence="9" type="ORF">PHYEVI_LOCUS80</name>
</gene>
<keyword evidence="10" id="KW-1185">Reference proteome</keyword>
<dbReference type="EMBL" id="OU900094">
    <property type="protein sequence ID" value="CAG9853607.1"/>
    <property type="molecule type" value="Genomic_DNA"/>
</dbReference>
<dbReference type="InterPro" id="IPR009003">
    <property type="entry name" value="Peptidase_S1_PA"/>
</dbReference>
<feature type="domain" description="Peptidase S1" evidence="8">
    <location>
        <begin position="48"/>
        <end position="274"/>
    </location>
</feature>
<dbReference type="PROSITE" id="PS50240">
    <property type="entry name" value="TRYPSIN_DOM"/>
    <property type="match status" value="1"/>
</dbReference>
<evidence type="ECO:0000313" key="9">
    <source>
        <dbReference type="EMBL" id="CAG9853607.1"/>
    </source>
</evidence>
<dbReference type="FunFam" id="2.40.10.10:FF:000034">
    <property type="entry name" value="Eupolytin"/>
    <property type="match status" value="1"/>
</dbReference>
<accession>A0A9N9TDJ3</accession>
<reference evidence="9" key="1">
    <citation type="submission" date="2022-01" db="EMBL/GenBank/DDBJ databases">
        <authorList>
            <person name="King R."/>
        </authorList>
    </citation>
    <scope>NUCLEOTIDE SEQUENCE</scope>
</reference>
<name>A0A9N9TDJ3_PHYSR</name>
<dbReference type="Proteomes" id="UP001153712">
    <property type="component" value="Chromosome 1"/>
</dbReference>
<evidence type="ECO:0000256" key="4">
    <source>
        <dbReference type="ARBA" id="ARBA00022825"/>
    </source>
</evidence>
<dbReference type="PANTHER" id="PTHR24276">
    <property type="entry name" value="POLYSERASE-RELATED"/>
    <property type="match status" value="1"/>
</dbReference>
<evidence type="ECO:0000256" key="6">
    <source>
        <dbReference type="RuleBase" id="RU363034"/>
    </source>
</evidence>
<dbReference type="PROSITE" id="PS00134">
    <property type="entry name" value="TRYPSIN_HIS"/>
    <property type="match status" value="1"/>
</dbReference>
<dbReference type="PRINTS" id="PR00722">
    <property type="entry name" value="CHYMOTRYPSIN"/>
</dbReference>
<keyword evidence="7" id="KW-0732">Signal</keyword>
<feature type="chain" id="PRO_5040469862" description="Peptidase S1 domain-containing protein" evidence="7">
    <location>
        <begin position="17"/>
        <end position="280"/>
    </location>
</feature>
<dbReference type="InterPro" id="IPR050430">
    <property type="entry name" value="Peptidase_S1"/>
</dbReference>
<evidence type="ECO:0000256" key="3">
    <source>
        <dbReference type="ARBA" id="ARBA00022801"/>
    </source>
</evidence>
<dbReference type="Pfam" id="PF00089">
    <property type="entry name" value="Trypsin"/>
    <property type="match status" value="1"/>
</dbReference>
<proteinExistence type="inferred from homology"/>
<dbReference type="AlphaFoldDB" id="A0A9N9TDJ3"/>
<evidence type="ECO:0000313" key="10">
    <source>
        <dbReference type="Proteomes" id="UP001153712"/>
    </source>
</evidence>
<dbReference type="InterPro" id="IPR001314">
    <property type="entry name" value="Peptidase_S1A"/>
</dbReference>
<evidence type="ECO:0000256" key="5">
    <source>
        <dbReference type="ARBA" id="ARBA00023157"/>
    </source>
</evidence>
<protein>
    <recommendedName>
        <fullName evidence="8">Peptidase S1 domain-containing protein</fullName>
    </recommendedName>
</protein>
<dbReference type="GO" id="GO:0006508">
    <property type="term" value="P:proteolysis"/>
    <property type="evidence" value="ECO:0007669"/>
    <property type="project" value="UniProtKB-KW"/>
</dbReference>
<evidence type="ECO:0000256" key="2">
    <source>
        <dbReference type="ARBA" id="ARBA00022670"/>
    </source>
</evidence>
<dbReference type="PANTHER" id="PTHR24276:SF98">
    <property type="entry name" value="FI18310P1-RELATED"/>
    <property type="match status" value="1"/>
</dbReference>
<keyword evidence="2 6" id="KW-0645">Protease</keyword>
<dbReference type="PROSITE" id="PS00135">
    <property type="entry name" value="TRYPSIN_SER"/>
    <property type="match status" value="1"/>
</dbReference>
<dbReference type="GO" id="GO:0004252">
    <property type="term" value="F:serine-type endopeptidase activity"/>
    <property type="evidence" value="ECO:0007669"/>
    <property type="project" value="InterPro"/>
</dbReference>
<keyword evidence="4 6" id="KW-0720">Serine protease</keyword>
<dbReference type="OrthoDB" id="6352591at2759"/>
<keyword evidence="3 6" id="KW-0378">Hydrolase</keyword>
<dbReference type="SUPFAM" id="SSF50494">
    <property type="entry name" value="Trypsin-like serine proteases"/>
    <property type="match status" value="1"/>
</dbReference>
<evidence type="ECO:0000256" key="7">
    <source>
        <dbReference type="SAM" id="SignalP"/>
    </source>
</evidence>
<feature type="signal peptide" evidence="7">
    <location>
        <begin position="1"/>
        <end position="16"/>
    </location>
</feature>
<comment type="similarity">
    <text evidence="1">Belongs to the peptidase S1 family.</text>
</comment>
<dbReference type="InterPro" id="IPR001254">
    <property type="entry name" value="Trypsin_dom"/>
</dbReference>
<dbReference type="SMART" id="SM00020">
    <property type="entry name" value="Tryp_SPc"/>
    <property type="match status" value="1"/>
</dbReference>
<dbReference type="InterPro" id="IPR033116">
    <property type="entry name" value="TRYPSIN_SER"/>
</dbReference>
<evidence type="ECO:0000256" key="1">
    <source>
        <dbReference type="ARBA" id="ARBA00007664"/>
    </source>
</evidence>
<organism evidence="9 10">
    <name type="scientific">Phyllotreta striolata</name>
    <name type="common">Striped flea beetle</name>
    <name type="synonym">Crioceris striolata</name>
    <dbReference type="NCBI Taxonomy" id="444603"/>
    <lineage>
        <taxon>Eukaryota</taxon>
        <taxon>Metazoa</taxon>
        <taxon>Ecdysozoa</taxon>
        <taxon>Arthropoda</taxon>
        <taxon>Hexapoda</taxon>
        <taxon>Insecta</taxon>
        <taxon>Pterygota</taxon>
        <taxon>Neoptera</taxon>
        <taxon>Endopterygota</taxon>
        <taxon>Coleoptera</taxon>
        <taxon>Polyphaga</taxon>
        <taxon>Cucujiformia</taxon>
        <taxon>Chrysomeloidea</taxon>
        <taxon>Chrysomelidae</taxon>
        <taxon>Galerucinae</taxon>
        <taxon>Alticini</taxon>
        <taxon>Phyllotreta</taxon>
    </lineage>
</organism>
<dbReference type="Gene3D" id="2.40.10.10">
    <property type="entry name" value="Trypsin-like serine proteases"/>
    <property type="match status" value="2"/>
</dbReference>
<sequence length="280" mass="30180">MNTAIVILAVLGTALAASIEQAEFPANRRMEIDPIRPIEESEHPNLQIINGHEVPAHSIPYQVYLIGKSSQQSWSCGGSLITRNYVLTAAHCVDGASSIQVTLGAHNLRVATSGRISVNAKSWKQHEEYNSRTIDNDVAVIRLPSPITLSSTINLSPLPNFSEVAYDLDGLSGRVSGWGLTGSGKGSDVLLAVNNTVISNTQCNSYYGVVKSREICLSGAGRKTACSGDSGGPMIIGNKQYGIVSYGARDCPSGYPGVYARVDRFLDWIENNSDWRPRQI</sequence>
<keyword evidence="5" id="KW-1015">Disulfide bond</keyword>
<dbReference type="CDD" id="cd00190">
    <property type="entry name" value="Tryp_SPc"/>
    <property type="match status" value="1"/>
</dbReference>